<evidence type="ECO:0000256" key="1">
    <source>
        <dbReference type="ARBA" id="ARBA00005854"/>
    </source>
</evidence>
<dbReference type="InterPro" id="IPR006139">
    <property type="entry name" value="D-isomer_2_OHA_DH_cat_dom"/>
</dbReference>
<protein>
    <submittedName>
        <fullName evidence="7">D-3-phosphoglycerate dehydrogenase</fullName>
    </submittedName>
</protein>
<feature type="domain" description="D-isomer specific 2-hydroxyacid dehydrogenase NAD-binding" evidence="6">
    <location>
        <begin position="124"/>
        <end position="309"/>
    </location>
</feature>
<keyword evidence="8" id="KW-1185">Reference proteome</keyword>
<dbReference type="SUPFAM" id="SSF52283">
    <property type="entry name" value="Formate/glycerate dehydrogenase catalytic domain-like"/>
    <property type="match status" value="1"/>
</dbReference>
<reference evidence="8" key="1">
    <citation type="submission" date="2016-10" db="EMBL/GenBank/DDBJ databases">
        <authorList>
            <person name="Varghese N."/>
            <person name="Submissions S."/>
        </authorList>
    </citation>
    <scope>NUCLEOTIDE SEQUENCE [LARGE SCALE GENOMIC DNA]</scope>
    <source>
        <strain evidence="8">DSM 7481</strain>
    </source>
</reference>
<dbReference type="EMBL" id="FOMQ01000004">
    <property type="protein sequence ID" value="SFD64300.1"/>
    <property type="molecule type" value="Genomic_DNA"/>
</dbReference>
<comment type="similarity">
    <text evidence="1 4">Belongs to the D-isomer specific 2-hydroxyacid dehydrogenase family.</text>
</comment>
<keyword evidence="2 4" id="KW-0560">Oxidoreductase</keyword>
<dbReference type="CDD" id="cd12169">
    <property type="entry name" value="PGDH_like_1"/>
    <property type="match status" value="1"/>
</dbReference>
<dbReference type="SUPFAM" id="SSF51735">
    <property type="entry name" value="NAD(P)-binding Rossmann-fold domains"/>
    <property type="match status" value="1"/>
</dbReference>
<evidence type="ECO:0000313" key="8">
    <source>
        <dbReference type="Proteomes" id="UP000199517"/>
    </source>
</evidence>
<dbReference type="InterPro" id="IPR006140">
    <property type="entry name" value="D-isomer_DH_NAD-bd"/>
</dbReference>
<dbReference type="GO" id="GO:0051287">
    <property type="term" value="F:NAD binding"/>
    <property type="evidence" value="ECO:0007669"/>
    <property type="project" value="InterPro"/>
</dbReference>
<evidence type="ECO:0000313" key="7">
    <source>
        <dbReference type="EMBL" id="SFD64300.1"/>
    </source>
</evidence>
<evidence type="ECO:0000256" key="2">
    <source>
        <dbReference type="ARBA" id="ARBA00023002"/>
    </source>
</evidence>
<keyword evidence="3" id="KW-0520">NAD</keyword>
<feature type="domain" description="D-isomer specific 2-hydroxyacid dehydrogenase catalytic" evidence="5">
    <location>
        <begin position="52"/>
        <end position="340"/>
    </location>
</feature>
<sequence length="348" mass="38088">MHAHAVRTAALDSMNIVILDDYQDAVRKLHCAARLDPYSAKVYTNTVKGLGQLSVRLKDADIIVLIRERTQLTRQLVEKLPRLKMIAQTGKVGPHVDVAACTERGIAVAEGVGSPVAPAELTWALIMAAMRRLPQYIANLKHGAWQQSGLRSASMPPNFGVGTVLRGKTLGIWGYGRIGQIVAGYGRAFGMNVRVWGREASRAQALGDGLQVATTREEFFSQCDVVSLHLRLNDETRGIVRLEDLSTMKPNALLVNTSRAELIEPDALIAALNRGRPGMAAVDVFESEPILQGHALLRLENCICTPHIGYVEQDSYELYFGAAFDNVVNYIRGTPTNIVNPGALQVRR</sequence>
<name>A0A1I1U8Q4_9BURK</name>
<dbReference type="Gene3D" id="3.40.50.720">
    <property type="entry name" value="NAD(P)-binding Rossmann-like Domain"/>
    <property type="match status" value="2"/>
</dbReference>
<dbReference type="PANTHER" id="PTHR42789">
    <property type="entry name" value="D-ISOMER SPECIFIC 2-HYDROXYACID DEHYDROGENASE FAMILY PROTEIN (AFU_ORTHOLOGUE AFUA_6G10090)"/>
    <property type="match status" value="1"/>
</dbReference>
<dbReference type="Proteomes" id="UP000199517">
    <property type="component" value="Unassembled WGS sequence"/>
</dbReference>
<accession>A0A1I1U8Q4</accession>
<evidence type="ECO:0000256" key="3">
    <source>
        <dbReference type="ARBA" id="ARBA00023027"/>
    </source>
</evidence>
<evidence type="ECO:0000259" key="6">
    <source>
        <dbReference type="Pfam" id="PF02826"/>
    </source>
</evidence>
<dbReference type="PANTHER" id="PTHR42789:SF1">
    <property type="entry name" value="D-ISOMER SPECIFIC 2-HYDROXYACID DEHYDROGENASE FAMILY PROTEIN (AFU_ORTHOLOGUE AFUA_6G10090)"/>
    <property type="match status" value="1"/>
</dbReference>
<proteinExistence type="inferred from homology"/>
<evidence type="ECO:0000256" key="4">
    <source>
        <dbReference type="RuleBase" id="RU003719"/>
    </source>
</evidence>
<evidence type="ECO:0000259" key="5">
    <source>
        <dbReference type="Pfam" id="PF00389"/>
    </source>
</evidence>
<dbReference type="AlphaFoldDB" id="A0A1I1U8Q4"/>
<dbReference type="STRING" id="32040.SAMN04489710_104215"/>
<organism evidence="7 8">
    <name type="scientific">Paracidovorax konjaci</name>
    <dbReference type="NCBI Taxonomy" id="32040"/>
    <lineage>
        <taxon>Bacteria</taxon>
        <taxon>Pseudomonadati</taxon>
        <taxon>Pseudomonadota</taxon>
        <taxon>Betaproteobacteria</taxon>
        <taxon>Burkholderiales</taxon>
        <taxon>Comamonadaceae</taxon>
        <taxon>Paracidovorax</taxon>
    </lineage>
</organism>
<dbReference type="GO" id="GO:0016616">
    <property type="term" value="F:oxidoreductase activity, acting on the CH-OH group of donors, NAD or NADP as acceptor"/>
    <property type="evidence" value="ECO:0007669"/>
    <property type="project" value="InterPro"/>
</dbReference>
<dbReference type="InterPro" id="IPR036291">
    <property type="entry name" value="NAD(P)-bd_dom_sf"/>
</dbReference>
<dbReference type="Pfam" id="PF02826">
    <property type="entry name" value="2-Hacid_dh_C"/>
    <property type="match status" value="1"/>
</dbReference>
<gene>
    <name evidence="7" type="ORF">SAMN04489710_104215</name>
</gene>
<dbReference type="Pfam" id="PF00389">
    <property type="entry name" value="2-Hacid_dh"/>
    <property type="match status" value="1"/>
</dbReference>
<dbReference type="InterPro" id="IPR050857">
    <property type="entry name" value="D-2-hydroxyacid_DH"/>
</dbReference>